<accession>A0A0N0PE07</accession>
<dbReference type="SUPFAM" id="SSF51735">
    <property type="entry name" value="NAD(P)-binding Rossmann-fold domains"/>
    <property type="match status" value="1"/>
</dbReference>
<reference evidence="2 3" key="1">
    <citation type="journal article" date="2015" name="Nat. Commun.">
        <title>Outbred genome sequencing and CRISPR/Cas9 gene editing in butterflies.</title>
        <authorList>
            <person name="Li X."/>
            <person name="Fan D."/>
            <person name="Zhang W."/>
            <person name="Liu G."/>
            <person name="Zhang L."/>
            <person name="Zhao L."/>
            <person name="Fang X."/>
            <person name="Chen L."/>
            <person name="Dong Y."/>
            <person name="Chen Y."/>
            <person name="Ding Y."/>
            <person name="Zhao R."/>
            <person name="Feng M."/>
            <person name="Zhu Y."/>
            <person name="Feng Y."/>
            <person name="Jiang X."/>
            <person name="Zhu D."/>
            <person name="Xiang H."/>
            <person name="Feng X."/>
            <person name="Li S."/>
            <person name="Wang J."/>
            <person name="Zhang G."/>
            <person name="Kronforst M.R."/>
            <person name="Wang W."/>
        </authorList>
    </citation>
    <scope>NUCLEOTIDE SEQUENCE [LARGE SCALE GENOMIC DNA]</scope>
    <source>
        <strain evidence="2">Ya'a_city_454_Pm</strain>
        <tissue evidence="2">Whole body</tissue>
    </source>
</reference>
<keyword evidence="3" id="KW-1185">Reference proteome</keyword>
<proteinExistence type="inferred from homology"/>
<dbReference type="PRINTS" id="PR00081">
    <property type="entry name" value="GDHRDH"/>
</dbReference>
<dbReference type="InParanoid" id="A0A0N0PE07"/>
<evidence type="ECO:0000256" key="1">
    <source>
        <dbReference type="RuleBase" id="RU000363"/>
    </source>
</evidence>
<dbReference type="AlphaFoldDB" id="A0A0N0PE07"/>
<evidence type="ECO:0000313" key="3">
    <source>
        <dbReference type="Proteomes" id="UP000053240"/>
    </source>
</evidence>
<dbReference type="Proteomes" id="UP000053240">
    <property type="component" value="Unassembled WGS sequence"/>
</dbReference>
<protein>
    <submittedName>
        <fullName evidence="2">Putative oxidoreductase</fullName>
    </submittedName>
</protein>
<dbReference type="Pfam" id="PF00106">
    <property type="entry name" value="adh_short"/>
    <property type="match status" value="1"/>
</dbReference>
<dbReference type="Gene3D" id="3.40.50.720">
    <property type="entry name" value="NAD(P)-binding Rossmann-like Domain"/>
    <property type="match status" value="1"/>
</dbReference>
<dbReference type="PRINTS" id="PR00080">
    <property type="entry name" value="SDRFAMILY"/>
</dbReference>
<evidence type="ECO:0000313" key="2">
    <source>
        <dbReference type="EMBL" id="KPJ18485.1"/>
    </source>
</evidence>
<dbReference type="InterPro" id="IPR002347">
    <property type="entry name" value="SDR_fam"/>
</dbReference>
<sequence length="267" mass="29737">MEFNFENKVIIITGSSSGIGAETAKMFAHYKAKLCLVGRNESRLQNVAQHCELISGNVPLCLLLDLIQPGSCEEVITKTIEKFKRIDVLVNCAGKLKLGTLDQSDIDVFDEMMAINLRVPYYLTQLALPHLIKSKGNIVNIGSSYLERYKPGFLPFSVSKNALEKFTRHAAMELVPEGVRVNIINPGVTRTNLIRYLNIAESDVDYVYNNLIAELGLKKILEPKEVAKLVLLVASNLMPNMAGSSLKMDGAVIGIRIINIHKQYFRK</sequence>
<dbReference type="PANTHER" id="PTHR43975">
    <property type="entry name" value="ZGC:101858"/>
    <property type="match status" value="1"/>
</dbReference>
<gene>
    <name evidence="2" type="ORF">RR48_01529</name>
</gene>
<name>A0A0N0PE07_PAPMA</name>
<dbReference type="FunFam" id="3.40.50.720:FF:000084">
    <property type="entry name" value="Short-chain dehydrogenase reductase"/>
    <property type="match status" value="1"/>
</dbReference>
<dbReference type="STRING" id="76193.A0A0N0PE07"/>
<dbReference type="InterPro" id="IPR036291">
    <property type="entry name" value="NAD(P)-bd_dom_sf"/>
</dbReference>
<dbReference type="EMBL" id="KQ460007">
    <property type="protein sequence ID" value="KPJ18485.1"/>
    <property type="molecule type" value="Genomic_DNA"/>
</dbReference>
<organism evidence="2 3">
    <name type="scientific">Papilio machaon</name>
    <name type="common">Old World swallowtail butterfly</name>
    <dbReference type="NCBI Taxonomy" id="76193"/>
    <lineage>
        <taxon>Eukaryota</taxon>
        <taxon>Metazoa</taxon>
        <taxon>Ecdysozoa</taxon>
        <taxon>Arthropoda</taxon>
        <taxon>Hexapoda</taxon>
        <taxon>Insecta</taxon>
        <taxon>Pterygota</taxon>
        <taxon>Neoptera</taxon>
        <taxon>Endopterygota</taxon>
        <taxon>Lepidoptera</taxon>
        <taxon>Glossata</taxon>
        <taxon>Ditrysia</taxon>
        <taxon>Papilionoidea</taxon>
        <taxon>Papilionidae</taxon>
        <taxon>Papilioninae</taxon>
        <taxon>Papilio</taxon>
    </lineage>
</organism>
<comment type="similarity">
    <text evidence="1">Belongs to the short-chain dehydrogenases/reductases (SDR) family.</text>
</comment>
<dbReference type="PANTHER" id="PTHR43975:SF2">
    <property type="entry name" value="EG:BACR7A4.14 PROTEIN-RELATED"/>
    <property type="match status" value="1"/>
</dbReference>